<name>A0A090CYJ2_9BACT</name>
<gene>
    <name evidence="1" type="ORF">CSEC_0663</name>
</gene>
<dbReference type="RefSeq" id="WP_154017611.1">
    <property type="nucleotide sequence ID" value="NZ_CCEJ010000003.1"/>
</dbReference>
<dbReference type="Proteomes" id="UP000031552">
    <property type="component" value="Unassembled WGS sequence"/>
</dbReference>
<protein>
    <submittedName>
        <fullName evidence="1">Uncharacterized protein</fullName>
    </submittedName>
</protein>
<evidence type="ECO:0000313" key="2">
    <source>
        <dbReference type="Proteomes" id="UP000031552"/>
    </source>
</evidence>
<reference evidence="1" key="1">
    <citation type="submission" date="2013-12" db="EMBL/GenBank/DDBJ databases">
        <authorList>
            <person name="Linke B."/>
        </authorList>
    </citation>
    <scope>NUCLEOTIDE SEQUENCE [LARGE SCALE GENOMIC DNA]</scope>
    <source>
        <strain evidence="1">CRIB-18</strain>
    </source>
</reference>
<evidence type="ECO:0000313" key="1">
    <source>
        <dbReference type="EMBL" id="CDR33496.1"/>
    </source>
</evidence>
<sequence>MNGFSHILDKQSALRIAFELEDRSIKEKNFNSNVKHLVKAVAKSNYSSCKSLKEKEKVNALVKDFKAYYFSSERPDIFSHKLMKKVIKHGPVDELNISDTTIIAESIANRFECAALINRSDKWLTHFFIALIGPAQFDEQREFGKELPKEKMEALLIQQQALFDDLIKTDAADFHDKTLVLQLIRAIEDLNLNAPSFLEAPKEKTFNCLLYRFECFILQFIEFKEEARKVLISTLNIFYETADLYHSEEV</sequence>
<dbReference type="AlphaFoldDB" id="A0A090CYJ2"/>
<keyword evidence="2" id="KW-1185">Reference proteome</keyword>
<organism evidence="1 2">
    <name type="scientific">Candidatus Criblamydia sequanensis CRIB-18</name>
    <dbReference type="NCBI Taxonomy" id="1437425"/>
    <lineage>
        <taxon>Bacteria</taxon>
        <taxon>Pseudomonadati</taxon>
        <taxon>Chlamydiota</taxon>
        <taxon>Chlamydiia</taxon>
        <taxon>Parachlamydiales</taxon>
        <taxon>Candidatus Criblamydiaceae</taxon>
        <taxon>Candidatus Criblamydia</taxon>
    </lineage>
</organism>
<comment type="caution">
    <text evidence="1">The sequence shown here is derived from an EMBL/GenBank/DDBJ whole genome shotgun (WGS) entry which is preliminary data.</text>
</comment>
<reference evidence="1" key="2">
    <citation type="submission" date="2014-09" db="EMBL/GenBank/DDBJ databases">
        <title>Criblamydia sequanensis harbors a mega-plasmid encoding arsenite resistance.</title>
        <authorList>
            <person name="Bertelli C."/>
            <person name="Goesmann A."/>
            <person name="Greub G."/>
        </authorList>
    </citation>
    <scope>NUCLEOTIDE SEQUENCE [LARGE SCALE GENOMIC DNA]</scope>
    <source>
        <strain evidence="1">CRIB-18</strain>
    </source>
</reference>
<dbReference type="STRING" id="1437425.CSEC_0663"/>
<accession>A0A090CYJ2</accession>
<dbReference type="EMBL" id="CCEJ010000003">
    <property type="protein sequence ID" value="CDR33496.1"/>
    <property type="molecule type" value="Genomic_DNA"/>
</dbReference>
<proteinExistence type="predicted"/>